<evidence type="ECO:0000313" key="8">
    <source>
        <dbReference type="EMBL" id="MEA1604370.1"/>
    </source>
</evidence>
<keyword evidence="4 6" id="KW-0862">Zinc</keyword>
<reference evidence="8 9" key="1">
    <citation type="submission" date="2023-12" db="EMBL/GenBank/DDBJ databases">
        <title>Pseudomonas sp. T5W1.</title>
        <authorList>
            <person name="Maltman C."/>
        </authorList>
    </citation>
    <scope>NUCLEOTIDE SEQUENCE [LARGE SCALE GENOMIC DNA]</scope>
    <source>
        <strain evidence="8 9">T5W1</strain>
    </source>
</reference>
<comment type="caution">
    <text evidence="8">The sequence shown here is derived from an EMBL/GenBank/DDBJ whole genome shotgun (WGS) entry which is preliminary data.</text>
</comment>
<evidence type="ECO:0000259" key="7">
    <source>
        <dbReference type="PROSITE" id="PS51694"/>
    </source>
</evidence>
<protein>
    <submittedName>
        <fullName evidence="8">M66 family metalloprotease</fullName>
    </submittedName>
</protein>
<keyword evidence="5 6" id="KW-0482">Metalloprotease</keyword>
<dbReference type="GO" id="GO:0008237">
    <property type="term" value="F:metallopeptidase activity"/>
    <property type="evidence" value="ECO:0007669"/>
    <property type="project" value="UniProtKB-KW"/>
</dbReference>
<keyword evidence="9" id="KW-1185">Reference proteome</keyword>
<dbReference type="RefSeq" id="WP_322947709.1">
    <property type="nucleotide sequence ID" value="NZ_JAYEET010000001.1"/>
</dbReference>
<feature type="binding site" evidence="6">
    <location>
        <position position="331"/>
    </location>
    <ligand>
        <name>Zn(2+)</name>
        <dbReference type="ChEBI" id="CHEBI:29105"/>
        <note>catalytic</note>
    </ligand>
</feature>
<dbReference type="Proteomes" id="UP001292571">
    <property type="component" value="Unassembled WGS sequence"/>
</dbReference>
<accession>A0ABU5P428</accession>
<feature type="binding site" evidence="6">
    <location>
        <position position="327"/>
    </location>
    <ligand>
        <name>Zn(2+)</name>
        <dbReference type="ChEBI" id="CHEBI:29105"/>
        <note>catalytic</note>
    </ligand>
</feature>
<keyword evidence="2 6" id="KW-0479">Metal-binding</keyword>
<dbReference type="PANTHER" id="PTHR39540:SF1">
    <property type="entry name" value="DICTOMALLEIN-1-RELATED"/>
    <property type="match status" value="1"/>
</dbReference>
<dbReference type="Gene3D" id="2.80.10.50">
    <property type="match status" value="1"/>
</dbReference>
<evidence type="ECO:0000256" key="2">
    <source>
        <dbReference type="ARBA" id="ARBA00022723"/>
    </source>
</evidence>
<sequence length="853" mass="93220">MEKPGFPEPTSAVIDEVNALGFYDKDQNGQPRPIRNDLTGNLPAMLQFVQSHSVDPSGNEARNMPRLTSEREALLLVTPDPSLGTLQQLELEVSLDGKPLGKLAMRHPDQLYKADRSSADARPDVVYSRRAWSAVLPWNWVQPGLTLRLQDEHGRSGQIADSAIDFAPPGELVVQSIRLGLLTPPPTSGGHWFLTQPARAATDYFQTVPIARLVASQYEDMYLPRVMIGSGKIYDVAIDGSSASNGGVYEGDMRENTAKSTFSTGINLANIGVTSADMTQQENPHLTQSAVIHHARGLYINGLHNHGLSGGNGQLTLIDSVGNEFSHEIGHHYGLGHYPGQQGDNYFWAGHHHDSGWGYIAYRKRMRANLHWNRDKNDGMKGMPVYADAYSFGSDAMSGGHYASSLARYTHYTGYSTKLKIQPAMDKVMVSASSPTGYRKWDANTRRMEVFTARVPNSSKVWYNSADGNYLVPRRFGVQVFTLLGGYDPVTGSAILYPPARGNWGHVFNLPAPVNQDTQKTCWVSVNFANGKTQDIAVAPNRMGSNANKLHINLAQDEQPLTAALSCQEAANAAQELARVDFPQGLPAMAPVIIVGKENGFNALRAAELPTLEEGLQAVVDQRYISLTDATQLLLDSYADDLRGLSTAAAGVVQRYQKQQTLGLRLNRWMDAYKAQLDARDPDAEQALRDLLEHLQLNPQPLLPAAELFSMANGNCIKAQPGDETASVYVLAKAQCTTGADEQWLTDANGRIRSAVDLSQCLTDQGSVSLTRCDDSQQNQRWDISALPRIKRADRCLDLSGGYLTNGRGKLITYGCSGGGNQQWANLTSNNNLLLPLVHARNIAAIAQLAKSE</sequence>
<dbReference type="PROSITE" id="PS51694">
    <property type="entry name" value="PEPTIDASE_M66"/>
    <property type="match status" value="1"/>
</dbReference>
<evidence type="ECO:0000256" key="1">
    <source>
        <dbReference type="ARBA" id="ARBA00022670"/>
    </source>
</evidence>
<evidence type="ECO:0000256" key="5">
    <source>
        <dbReference type="ARBA" id="ARBA00023049"/>
    </source>
</evidence>
<evidence type="ECO:0000256" key="6">
    <source>
        <dbReference type="PROSITE-ProRule" id="PRU01031"/>
    </source>
</evidence>
<dbReference type="InterPro" id="IPR035992">
    <property type="entry name" value="Ricin_B-like_lectins"/>
</dbReference>
<dbReference type="SUPFAM" id="SSF50370">
    <property type="entry name" value="Ricin B-like lectins"/>
    <property type="match status" value="1"/>
</dbReference>
<keyword evidence="1 6" id="KW-0645">Protease</keyword>
<dbReference type="PANTHER" id="PTHR39540">
    <property type="match status" value="1"/>
</dbReference>
<evidence type="ECO:0000256" key="3">
    <source>
        <dbReference type="ARBA" id="ARBA00022801"/>
    </source>
</evidence>
<organism evidence="8 9">
    <name type="scientific">Pseudomonas spirodelae</name>
    <dbReference type="NCBI Taxonomy" id="3101751"/>
    <lineage>
        <taxon>Bacteria</taxon>
        <taxon>Pseudomonadati</taxon>
        <taxon>Pseudomonadota</taxon>
        <taxon>Gammaproteobacteria</taxon>
        <taxon>Pseudomonadales</taxon>
        <taxon>Pseudomonadaceae</taxon>
        <taxon>Pseudomonas</taxon>
    </lineage>
</organism>
<dbReference type="SMART" id="SM00458">
    <property type="entry name" value="RICIN"/>
    <property type="match status" value="1"/>
</dbReference>
<dbReference type="InterPro" id="IPR019503">
    <property type="entry name" value="Peptidase_M66_dom"/>
</dbReference>
<proteinExistence type="predicted"/>
<feature type="active site" evidence="6">
    <location>
        <position position="328"/>
    </location>
</feature>
<evidence type="ECO:0000313" key="9">
    <source>
        <dbReference type="Proteomes" id="UP001292571"/>
    </source>
</evidence>
<evidence type="ECO:0000256" key="4">
    <source>
        <dbReference type="ARBA" id="ARBA00022833"/>
    </source>
</evidence>
<feature type="domain" description="Peptidase M66" evidence="7">
    <location>
        <begin position="171"/>
        <end position="430"/>
    </location>
</feature>
<dbReference type="InterPro" id="IPR022218">
    <property type="entry name" value="TagA_dom"/>
</dbReference>
<gene>
    <name evidence="8" type="ORF">SOP97_00840</name>
</gene>
<dbReference type="PROSITE" id="PS50231">
    <property type="entry name" value="RICIN_B_LECTIN"/>
    <property type="match status" value="1"/>
</dbReference>
<comment type="cofactor">
    <cofactor evidence="6">
        <name>Zn(2+)</name>
        <dbReference type="ChEBI" id="CHEBI:29105"/>
    </cofactor>
    <text evidence="6">Binds 1 zinc ion per subunit.</text>
</comment>
<feature type="binding site" evidence="6">
    <location>
        <position position="337"/>
    </location>
    <ligand>
        <name>Zn(2+)</name>
        <dbReference type="ChEBI" id="CHEBI:29105"/>
        <note>catalytic</note>
    </ligand>
</feature>
<dbReference type="Pfam" id="PF10462">
    <property type="entry name" value="Peptidase_M66"/>
    <property type="match status" value="1"/>
</dbReference>
<dbReference type="InterPro" id="IPR000772">
    <property type="entry name" value="Ricin_B_lectin"/>
</dbReference>
<dbReference type="Pfam" id="PF00652">
    <property type="entry name" value="Ricin_B_lectin"/>
    <property type="match status" value="1"/>
</dbReference>
<dbReference type="EMBL" id="JAYEET010000001">
    <property type="protein sequence ID" value="MEA1604370.1"/>
    <property type="molecule type" value="Genomic_DNA"/>
</dbReference>
<dbReference type="Pfam" id="PF12561">
    <property type="entry name" value="TagA"/>
    <property type="match status" value="1"/>
</dbReference>
<keyword evidence="3 6" id="KW-0378">Hydrolase</keyword>
<dbReference type="InterPro" id="IPR051256">
    <property type="entry name" value="Dictomallein"/>
</dbReference>
<name>A0ABU5P428_9PSED</name>